<dbReference type="AlphaFoldDB" id="A0A367ITJ1"/>
<feature type="non-terminal residue" evidence="1">
    <location>
        <position position="1"/>
    </location>
</feature>
<organism evidence="1 2">
    <name type="scientific">Rhizopus stolonifer</name>
    <name type="common">Rhizopus nigricans</name>
    <dbReference type="NCBI Taxonomy" id="4846"/>
    <lineage>
        <taxon>Eukaryota</taxon>
        <taxon>Fungi</taxon>
        <taxon>Fungi incertae sedis</taxon>
        <taxon>Mucoromycota</taxon>
        <taxon>Mucoromycotina</taxon>
        <taxon>Mucoromycetes</taxon>
        <taxon>Mucorales</taxon>
        <taxon>Mucorineae</taxon>
        <taxon>Rhizopodaceae</taxon>
        <taxon>Rhizopus</taxon>
    </lineage>
</organism>
<dbReference type="Proteomes" id="UP000253551">
    <property type="component" value="Unassembled WGS sequence"/>
</dbReference>
<protein>
    <submittedName>
        <fullName evidence="1">Uncharacterized protein</fullName>
    </submittedName>
</protein>
<comment type="caution">
    <text evidence="1">The sequence shown here is derived from an EMBL/GenBank/DDBJ whole genome shotgun (WGS) entry which is preliminary data.</text>
</comment>
<keyword evidence="2" id="KW-1185">Reference proteome</keyword>
<proteinExistence type="predicted"/>
<reference evidence="1 2" key="1">
    <citation type="journal article" date="2018" name="G3 (Bethesda)">
        <title>Phylogenetic and Phylogenomic Definition of Rhizopus Species.</title>
        <authorList>
            <person name="Gryganskyi A.P."/>
            <person name="Golan J."/>
            <person name="Dolatabadi S."/>
            <person name="Mondo S."/>
            <person name="Robb S."/>
            <person name="Idnurm A."/>
            <person name="Muszewska A."/>
            <person name="Steczkiewicz K."/>
            <person name="Masonjones S."/>
            <person name="Liao H.L."/>
            <person name="Gajdeczka M.T."/>
            <person name="Anike F."/>
            <person name="Vuek A."/>
            <person name="Anishchenko I.M."/>
            <person name="Voigt K."/>
            <person name="de Hoog G.S."/>
            <person name="Smith M.E."/>
            <person name="Heitman J."/>
            <person name="Vilgalys R."/>
            <person name="Stajich J.E."/>
        </authorList>
    </citation>
    <scope>NUCLEOTIDE SEQUENCE [LARGE SCALE GENOMIC DNA]</scope>
    <source>
        <strain evidence="1 2">LSU 92-RS-03</strain>
    </source>
</reference>
<evidence type="ECO:0000313" key="1">
    <source>
        <dbReference type="EMBL" id="RCH80959.1"/>
    </source>
</evidence>
<name>A0A367ITJ1_RHIST</name>
<sequence>DIIHLTMPRPLLPYYWRIKKFFGLYYPPEFDTPRTQDHFLDQRKNCERNK</sequence>
<accession>A0A367ITJ1</accession>
<dbReference type="EMBL" id="PJQM01005736">
    <property type="protein sequence ID" value="RCH80959.1"/>
    <property type="molecule type" value="Genomic_DNA"/>
</dbReference>
<gene>
    <name evidence="1" type="ORF">CU098_008702</name>
</gene>
<evidence type="ECO:0000313" key="2">
    <source>
        <dbReference type="Proteomes" id="UP000253551"/>
    </source>
</evidence>